<accession>A0A2Z6QDQ9</accession>
<protein>
    <submittedName>
        <fullName evidence="1">Uncharacterized protein</fullName>
    </submittedName>
</protein>
<evidence type="ECO:0000313" key="3">
    <source>
        <dbReference type="Proteomes" id="UP000247702"/>
    </source>
</evidence>
<dbReference type="Proteomes" id="UP000615446">
    <property type="component" value="Unassembled WGS sequence"/>
</dbReference>
<evidence type="ECO:0000313" key="2">
    <source>
        <dbReference type="EMBL" id="GES95061.1"/>
    </source>
</evidence>
<dbReference type="AlphaFoldDB" id="A0A2Z6QDQ9"/>
<name>A0A2Z6QDQ9_9GLOM</name>
<dbReference type="Proteomes" id="UP000247702">
    <property type="component" value="Unassembled WGS sequence"/>
</dbReference>
<dbReference type="EMBL" id="BLAL01000239">
    <property type="protein sequence ID" value="GES95061.1"/>
    <property type="molecule type" value="Genomic_DNA"/>
</dbReference>
<reference evidence="1 3" key="1">
    <citation type="submission" date="2017-11" db="EMBL/GenBank/DDBJ databases">
        <title>The genome of Rhizophagus clarus HR1 reveals common genetic basis of auxotrophy among arbuscular mycorrhizal fungi.</title>
        <authorList>
            <person name="Kobayashi Y."/>
        </authorList>
    </citation>
    <scope>NUCLEOTIDE SEQUENCE [LARGE SCALE GENOMIC DNA]</scope>
    <source>
        <strain evidence="1 3">HR1</strain>
    </source>
</reference>
<proteinExistence type="predicted"/>
<keyword evidence="3" id="KW-1185">Reference proteome</keyword>
<evidence type="ECO:0000313" key="1">
    <source>
        <dbReference type="EMBL" id="GBB87705.1"/>
    </source>
</evidence>
<comment type="caution">
    <text evidence="1">The sequence shown here is derived from an EMBL/GenBank/DDBJ whole genome shotgun (WGS) entry which is preliminary data.</text>
</comment>
<reference evidence="2" key="2">
    <citation type="submission" date="2019-10" db="EMBL/GenBank/DDBJ databases">
        <title>Conservation and host-specific expression of non-tandemly repeated heterogenous ribosome RNA gene in arbuscular mycorrhizal fungi.</title>
        <authorList>
            <person name="Maeda T."/>
            <person name="Kobayashi Y."/>
            <person name="Nakagawa T."/>
            <person name="Ezawa T."/>
            <person name="Yamaguchi K."/>
            <person name="Bino T."/>
            <person name="Nishimoto Y."/>
            <person name="Shigenobu S."/>
            <person name="Kawaguchi M."/>
        </authorList>
    </citation>
    <scope>NUCLEOTIDE SEQUENCE</scope>
    <source>
        <strain evidence="2">HR1</strain>
    </source>
</reference>
<sequence length="128" mass="14591">MKQDDDVDKEIILYHLKNIDIYDEATIYVVRCFLEIAWISCFSGKCQSERTVDIFIVGPNAKTPCTIFFYVKIDQMLIAKTKQNDLELTASNSSCIGSHLGNQILEKTGGPLHKDNHDHHKSITNFIE</sequence>
<dbReference type="OrthoDB" id="2435914at2759"/>
<organism evidence="1 3">
    <name type="scientific">Rhizophagus clarus</name>
    <dbReference type="NCBI Taxonomy" id="94130"/>
    <lineage>
        <taxon>Eukaryota</taxon>
        <taxon>Fungi</taxon>
        <taxon>Fungi incertae sedis</taxon>
        <taxon>Mucoromycota</taxon>
        <taxon>Glomeromycotina</taxon>
        <taxon>Glomeromycetes</taxon>
        <taxon>Glomerales</taxon>
        <taxon>Glomeraceae</taxon>
        <taxon>Rhizophagus</taxon>
    </lineage>
</organism>
<dbReference type="EMBL" id="BEXD01000469">
    <property type="protein sequence ID" value="GBB87705.1"/>
    <property type="molecule type" value="Genomic_DNA"/>
</dbReference>
<gene>
    <name evidence="2" type="ORF">RCL2_002175200</name>
    <name evidence="1" type="ORF">RclHR1_01420008</name>
</gene>